<dbReference type="Proteomes" id="UP000002051">
    <property type="component" value="Chromosome 6"/>
</dbReference>
<evidence type="ECO:0000313" key="5">
    <source>
        <dbReference type="EMBL" id="KEH26185.1"/>
    </source>
</evidence>
<proteinExistence type="predicted"/>
<keyword evidence="3" id="KW-0648">Protein biosynthesis</keyword>
<dbReference type="STRING" id="3880.A0A072UK16"/>
<dbReference type="PANTHER" id="PTHR13937">
    <property type="entry name" value="EUKARYOTIC TRANSLATION INITATION FACTOR 3, SUBUNIT 8 EIF3S8 -RELATED"/>
    <property type="match status" value="1"/>
</dbReference>
<evidence type="ECO:0000313" key="6">
    <source>
        <dbReference type="EnsemblPlants" id="KEH26185"/>
    </source>
</evidence>
<dbReference type="EMBL" id="CM001222">
    <property type="protein sequence ID" value="KEH26185.1"/>
    <property type="molecule type" value="Genomic_DNA"/>
</dbReference>
<reference evidence="6" key="3">
    <citation type="submission" date="2015-04" db="UniProtKB">
        <authorList>
            <consortium name="EnsemblPlants"/>
        </authorList>
    </citation>
    <scope>IDENTIFICATION</scope>
    <source>
        <strain evidence="6">cv. Jemalong A17</strain>
    </source>
</reference>
<keyword evidence="1" id="KW-0963">Cytoplasm</keyword>
<dbReference type="AlphaFoldDB" id="A0A072UK16"/>
<dbReference type="HOGENOM" id="CLU_047068_0_0_1"/>
<dbReference type="Pfam" id="PF05470">
    <property type="entry name" value="eIF-3c_N"/>
    <property type="match status" value="1"/>
</dbReference>
<dbReference type="GO" id="GO:0003743">
    <property type="term" value="F:translation initiation factor activity"/>
    <property type="evidence" value="ECO:0007669"/>
    <property type="project" value="UniProtKB-KW"/>
</dbReference>
<name>A0A072UK16_MEDTR</name>
<dbReference type="GO" id="GO:0005852">
    <property type="term" value="C:eukaryotic translation initiation factor 3 complex"/>
    <property type="evidence" value="ECO:0000318"/>
    <property type="project" value="GO_Central"/>
</dbReference>
<evidence type="ECO:0000313" key="7">
    <source>
        <dbReference type="Proteomes" id="UP000002051"/>
    </source>
</evidence>
<evidence type="ECO:0000256" key="2">
    <source>
        <dbReference type="ARBA" id="ARBA00022540"/>
    </source>
</evidence>
<keyword evidence="7" id="KW-1185">Reference proteome</keyword>
<protein>
    <submittedName>
        <fullName evidence="5">Eukaryotic translation initiation factor 3c</fullName>
    </submittedName>
</protein>
<reference evidence="5 7" key="1">
    <citation type="journal article" date="2011" name="Nature">
        <title>The Medicago genome provides insight into the evolution of rhizobial symbioses.</title>
        <authorList>
            <person name="Young N.D."/>
            <person name="Debelle F."/>
            <person name="Oldroyd G.E."/>
            <person name="Geurts R."/>
            <person name="Cannon S.B."/>
            <person name="Udvardi M.K."/>
            <person name="Benedito V.A."/>
            <person name="Mayer K.F."/>
            <person name="Gouzy J."/>
            <person name="Schoof H."/>
            <person name="Van de Peer Y."/>
            <person name="Proost S."/>
            <person name="Cook D.R."/>
            <person name="Meyers B.C."/>
            <person name="Spannagl M."/>
            <person name="Cheung F."/>
            <person name="De Mita S."/>
            <person name="Krishnakumar V."/>
            <person name="Gundlach H."/>
            <person name="Zhou S."/>
            <person name="Mudge J."/>
            <person name="Bharti A.K."/>
            <person name="Murray J.D."/>
            <person name="Naoumkina M.A."/>
            <person name="Rosen B."/>
            <person name="Silverstein K.A."/>
            <person name="Tang H."/>
            <person name="Rombauts S."/>
            <person name="Zhao P.X."/>
            <person name="Zhou P."/>
            <person name="Barbe V."/>
            <person name="Bardou P."/>
            <person name="Bechner M."/>
            <person name="Bellec A."/>
            <person name="Berger A."/>
            <person name="Berges H."/>
            <person name="Bidwell S."/>
            <person name="Bisseling T."/>
            <person name="Choisne N."/>
            <person name="Couloux A."/>
            <person name="Denny R."/>
            <person name="Deshpande S."/>
            <person name="Dai X."/>
            <person name="Doyle J.J."/>
            <person name="Dudez A.M."/>
            <person name="Farmer A.D."/>
            <person name="Fouteau S."/>
            <person name="Franken C."/>
            <person name="Gibelin C."/>
            <person name="Gish J."/>
            <person name="Goldstein S."/>
            <person name="Gonzalez A.J."/>
            <person name="Green P.J."/>
            <person name="Hallab A."/>
            <person name="Hartog M."/>
            <person name="Hua A."/>
            <person name="Humphray S.J."/>
            <person name="Jeong D.H."/>
            <person name="Jing Y."/>
            <person name="Jocker A."/>
            <person name="Kenton S.M."/>
            <person name="Kim D.J."/>
            <person name="Klee K."/>
            <person name="Lai H."/>
            <person name="Lang C."/>
            <person name="Lin S."/>
            <person name="Macmil S.L."/>
            <person name="Magdelenat G."/>
            <person name="Matthews L."/>
            <person name="McCorrison J."/>
            <person name="Monaghan E.L."/>
            <person name="Mun J.H."/>
            <person name="Najar F.Z."/>
            <person name="Nicholson C."/>
            <person name="Noirot C."/>
            <person name="O'Bleness M."/>
            <person name="Paule C.R."/>
            <person name="Poulain J."/>
            <person name="Prion F."/>
            <person name="Qin B."/>
            <person name="Qu C."/>
            <person name="Retzel E.F."/>
            <person name="Riddle C."/>
            <person name="Sallet E."/>
            <person name="Samain S."/>
            <person name="Samson N."/>
            <person name="Sanders I."/>
            <person name="Saurat O."/>
            <person name="Scarpelli C."/>
            <person name="Schiex T."/>
            <person name="Segurens B."/>
            <person name="Severin A.J."/>
            <person name="Sherrier D.J."/>
            <person name="Shi R."/>
            <person name="Sims S."/>
            <person name="Singer S.R."/>
            <person name="Sinharoy S."/>
            <person name="Sterck L."/>
            <person name="Viollet A."/>
            <person name="Wang B.B."/>
            <person name="Wang K."/>
            <person name="Wang M."/>
            <person name="Wang X."/>
            <person name="Warfsmann J."/>
            <person name="Weissenbach J."/>
            <person name="White D.D."/>
            <person name="White J.D."/>
            <person name="Wiley G.B."/>
            <person name="Wincker P."/>
            <person name="Xing Y."/>
            <person name="Yang L."/>
            <person name="Yao Z."/>
            <person name="Ying F."/>
            <person name="Zhai J."/>
            <person name="Zhou L."/>
            <person name="Zuber A."/>
            <person name="Denarie J."/>
            <person name="Dixon R.A."/>
            <person name="May G.D."/>
            <person name="Schwartz D.C."/>
            <person name="Rogers J."/>
            <person name="Quetier F."/>
            <person name="Town C.D."/>
            <person name="Roe B.A."/>
        </authorList>
    </citation>
    <scope>NUCLEOTIDE SEQUENCE [LARGE SCALE GENOMIC DNA]</scope>
    <source>
        <strain evidence="5">A17</strain>
        <strain evidence="6 7">cv. Jemalong A17</strain>
    </source>
</reference>
<evidence type="ECO:0000259" key="4">
    <source>
        <dbReference type="Pfam" id="PF05470"/>
    </source>
</evidence>
<dbReference type="GO" id="GO:0006413">
    <property type="term" value="P:translational initiation"/>
    <property type="evidence" value="ECO:0000318"/>
    <property type="project" value="GO_Central"/>
</dbReference>
<sequence>MDNNDWGRLQESFDKINKQLEKIRRVSEKIPKLYIRTLVVPKDFMAVSFRDKDVKKMIPKLKNNNKQYEDLINKCRDPESYGEDSDEEYDSIDDIIDAHPSITWEIYPNINVDDSEEPYESETKKGADYNDEPMFGDFEGSLKVALMRVELIYYKPQELLESVYLISVMLLEVFNIAANVHDVKRKIISKNFSRLLEISDKKHSTVLPKMLRIMSWLSQCFLSMETSTRLVTILHLLMSVMNYEHHARWDQPSGCIVFRNVEPSMVQALAFELTEKLSILAKSSERATEAWLGSVGWIALPLLQMLSLAQVLSTTYNSSTLNNSSTLISTFKLNSNDKH</sequence>
<keyword evidence="2 5" id="KW-0396">Initiation factor</keyword>
<dbReference type="PANTHER" id="PTHR13937:SF0">
    <property type="entry name" value="EUKARYOTIC TRANSLATION INITIATION FACTOR 3 SUBUNIT C-RELATED"/>
    <property type="match status" value="1"/>
</dbReference>
<feature type="domain" description="Eukaryotic translation initiation factor 3 subunit C N-terminal" evidence="4">
    <location>
        <begin position="1"/>
        <end position="93"/>
    </location>
</feature>
<gene>
    <name evidence="5" type="ordered locus">MTR_6g045925</name>
</gene>
<reference evidence="5 7" key="2">
    <citation type="journal article" date="2014" name="BMC Genomics">
        <title>An improved genome release (version Mt4.0) for the model legume Medicago truncatula.</title>
        <authorList>
            <person name="Tang H."/>
            <person name="Krishnakumar V."/>
            <person name="Bidwell S."/>
            <person name="Rosen B."/>
            <person name="Chan A."/>
            <person name="Zhou S."/>
            <person name="Gentzbittel L."/>
            <person name="Childs K.L."/>
            <person name="Yandell M."/>
            <person name="Gundlach H."/>
            <person name="Mayer K.F."/>
            <person name="Schwartz D.C."/>
            <person name="Town C.D."/>
        </authorList>
    </citation>
    <scope>GENOME REANNOTATION</scope>
    <source>
        <strain evidence="5">A17</strain>
        <strain evidence="6 7">cv. Jemalong A17</strain>
    </source>
</reference>
<dbReference type="InterPro" id="IPR008905">
    <property type="entry name" value="EIF3C_N_dom"/>
</dbReference>
<dbReference type="InterPro" id="IPR027516">
    <property type="entry name" value="EIF3C"/>
</dbReference>
<accession>A0A072UK16</accession>
<dbReference type="GO" id="GO:0003723">
    <property type="term" value="F:RNA binding"/>
    <property type="evidence" value="ECO:0007669"/>
    <property type="project" value="InterPro"/>
</dbReference>
<dbReference type="GO" id="GO:0031369">
    <property type="term" value="F:translation initiation factor binding"/>
    <property type="evidence" value="ECO:0000318"/>
    <property type="project" value="GO_Central"/>
</dbReference>
<evidence type="ECO:0000256" key="3">
    <source>
        <dbReference type="ARBA" id="ARBA00022917"/>
    </source>
</evidence>
<evidence type="ECO:0000256" key="1">
    <source>
        <dbReference type="ARBA" id="ARBA00022490"/>
    </source>
</evidence>
<dbReference type="EnsemblPlants" id="KEH26185">
    <property type="protein sequence ID" value="KEH26185"/>
    <property type="gene ID" value="MTR_6g045925"/>
</dbReference>
<organism evidence="5 7">
    <name type="scientific">Medicago truncatula</name>
    <name type="common">Barrel medic</name>
    <name type="synonym">Medicago tribuloides</name>
    <dbReference type="NCBI Taxonomy" id="3880"/>
    <lineage>
        <taxon>Eukaryota</taxon>
        <taxon>Viridiplantae</taxon>
        <taxon>Streptophyta</taxon>
        <taxon>Embryophyta</taxon>
        <taxon>Tracheophyta</taxon>
        <taxon>Spermatophyta</taxon>
        <taxon>Magnoliopsida</taxon>
        <taxon>eudicotyledons</taxon>
        <taxon>Gunneridae</taxon>
        <taxon>Pentapetalae</taxon>
        <taxon>rosids</taxon>
        <taxon>fabids</taxon>
        <taxon>Fabales</taxon>
        <taxon>Fabaceae</taxon>
        <taxon>Papilionoideae</taxon>
        <taxon>50 kb inversion clade</taxon>
        <taxon>NPAAA clade</taxon>
        <taxon>Hologalegina</taxon>
        <taxon>IRL clade</taxon>
        <taxon>Trifolieae</taxon>
        <taxon>Medicago</taxon>
    </lineage>
</organism>